<reference evidence="1" key="2">
    <citation type="submission" date="2022-03" db="EMBL/GenBank/DDBJ databases">
        <title>Draft title - Genomic analysis of global carrot germplasm unveils the trajectory of domestication and the origin of high carotenoid orange carrot.</title>
        <authorList>
            <person name="Iorizzo M."/>
            <person name="Ellison S."/>
            <person name="Senalik D."/>
            <person name="Macko-Podgorni A."/>
            <person name="Grzebelus D."/>
            <person name="Bostan H."/>
            <person name="Rolling W."/>
            <person name="Curaba J."/>
            <person name="Simon P."/>
        </authorList>
    </citation>
    <scope>NUCLEOTIDE SEQUENCE</scope>
    <source>
        <tissue evidence="1">Leaf</tissue>
    </source>
</reference>
<reference evidence="1" key="1">
    <citation type="journal article" date="2016" name="Nat. Genet.">
        <title>A high-quality carrot genome assembly provides new insights into carotenoid accumulation and asterid genome evolution.</title>
        <authorList>
            <person name="Iorizzo M."/>
            <person name="Ellison S."/>
            <person name="Senalik D."/>
            <person name="Zeng P."/>
            <person name="Satapoomin P."/>
            <person name="Huang J."/>
            <person name="Bowman M."/>
            <person name="Iovene M."/>
            <person name="Sanseverino W."/>
            <person name="Cavagnaro P."/>
            <person name="Yildiz M."/>
            <person name="Macko-Podgorni A."/>
            <person name="Moranska E."/>
            <person name="Grzebelus E."/>
            <person name="Grzebelus D."/>
            <person name="Ashrafi H."/>
            <person name="Zheng Z."/>
            <person name="Cheng S."/>
            <person name="Spooner D."/>
            <person name="Van Deynze A."/>
            <person name="Simon P."/>
        </authorList>
    </citation>
    <scope>NUCLEOTIDE SEQUENCE</scope>
    <source>
        <tissue evidence="1">Leaf</tissue>
    </source>
</reference>
<dbReference type="PANTHER" id="PTHR33133:SF51">
    <property type="entry name" value="THH1_TOM1_TOM3 DOMAIN-CONTAINING PROTEIN"/>
    <property type="match status" value="1"/>
</dbReference>
<dbReference type="PANTHER" id="PTHR33133">
    <property type="entry name" value="OS08G0107100 PROTEIN-RELATED"/>
    <property type="match status" value="1"/>
</dbReference>
<dbReference type="OrthoDB" id="1908649at2759"/>
<accession>A0A165XJF9</accession>
<name>A0A165XJF9_DAUCS</name>
<proteinExistence type="predicted"/>
<dbReference type="AlphaFoldDB" id="A0A165XJF9"/>
<dbReference type="EMBL" id="CP093346">
    <property type="protein sequence ID" value="WOG97184.1"/>
    <property type="molecule type" value="Genomic_DNA"/>
</dbReference>
<dbReference type="Gramene" id="KZM98233">
    <property type="protein sequence ID" value="KZM98233"/>
    <property type="gene ID" value="DCAR_014405"/>
</dbReference>
<evidence type="ECO:0000313" key="1">
    <source>
        <dbReference type="EMBL" id="WOG97184.1"/>
    </source>
</evidence>
<dbReference type="KEGG" id="dcr:108217339"/>
<keyword evidence="2" id="KW-1185">Reference proteome</keyword>
<organism evidence="1 2">
    <name type="scientific">Daucus carota subsp. sativus</name>
    <name type="common">Carrot</name>
    <dbReference type="NCBI Taxonomy" id="79200"/>
    <lineage>
        <taxon>Eukaryota</taxon>
        <taxon>Viridiplantae</taxon>
        <taxon>Streptophyta</taxon>
        <taxon>Embryophyta</taxon>
        <taxon>Tracheophyta</taxon>
        <taxon>Spermatophyta</taxon>
        <taxon>Magnoliopsida</taxon>
        <taxon>eudicotyledons</taxon>
        <taxon>Gunneridae</taxon>
        <taxon>Pentapetalae</taxon>
        <taxon>asterids</taxon>
        <taxon>campanulids</taxon>
        <taxon>Apiales</taxon>
        <taxon>Apiaceae</taxon>
        <taxon>Apioideae</taxon>
        <taxon>Scandiceae</taxon>
        <taxon>Daucinae</taxon>
        <taxon>Daucus</taxon>
        <taxon>Daucus sect. Daucus</taxon>
    </lineage>
</organism>
<sequence>MDVKEDTLQFLGFSGIYTEAYKIIVSWKKIFTQITLAILLPLSLILFAHIVFSYFYFERLVGYNYWIYNTEYNRVGREYYKKSFDLASSELVAFWLFNIAYRTFALTFSCPSTFVVVFMISCIYTGREEDVTFRRVRTIVPKVWKRLRVTFWWALLTFLLYYCFTALGLLAWGYLLGSANNASKIAVIILLISFGTGLMYLMSVWQIASVVSILEDTHGIQAMRRSIEVIKGRKLMTMLILFKLNLFLFFVQVVFEIYVVDGQLLGIWPRVGLGILCLGLVLYLNILTLVIQTIIYFVCKSRRYHENSTGKTALSDQLDGYLTALLTADKDVELAAV</sequence>
<gene>
    <name evidence="1" type="ORF">DCAR_0416524</name>
</gene>
<evidence type="ECO:0000313" key="2">
    <source>
        <dbReference type="Proteomes" id="UP000077755"/>
    </source>
</evidence>
<dbReference type="Proteomes" id="UP000077755">
    <property type="component" value="Chromosome 4"/>
</dbReference>
<protein>
    <submittedName>
        <fullName evidence="1">Uncharacterized protein</fullName>
    </submittedName>
</protein>